<organism evidence="3 4">
    <name type="scientific">Trametes pubescens</name>
    <name type="common">White-rot fungus</name>
    <dbReference type="NCBI Taxonomy" id="154538"/>
    <lineage>
        <taxon>Eukaryota</taxon>
        <taxon>Fungi</taxon>
        <taxon>Dikarya</taxon>
        <taxon>Basidiomycota</taxon>
        <taxon>Agaricomycotina</taxon>
        <taxon>Agaricomycetes</taxon>
        <taxon>Polyporales</taxon>
        <taxon>Polyporaceae</taxon>
        <taxon>Trametes</taxon>
    </lineage>
</organism>
<sequence length="256" mass="25418">MRISHSSSLFLATLAISSSSSTLAAPTEPGSLDTTAPPSSSSFRSLAMIGREDGISFNAGENSHGQMGTDRRDLLGLGALLDGLGGLPVVGPLLAPIIKALEPILGPLLGKGGAAAEEVASLTQDQVTQIAALFAHAANTLHDTAGNADNGTVGGIPSTVSPAVRKRYMQASTASSSASFTSQSLASSAPSTTESASSVEAMGLPTPTSLVSVPVSAPSPSPGIPVIGKNGTLPVGALPHSAIPASPLNSPGFVYR</sequence>
<evidence type="ECO:0000256" key="1">
    <source>
        <dbReference type="SAM" id="MobiDB-lite"/>
    </source>
</evidence>
<proteinExistence type="predicted"/>
<dbReference type="OMA" id="MSTHQER"/>
<keyword evidence="4" id="KW-1185">Reference proteome</keyword>
<dbReference type="OrthoDB" id="10663586at2759"/>
<feature type="chain" id="PRO_5012792852" evidence="2">
    <location>
        <begin position="25"/>
        <end position="256"/>
    </location>
</feature>
<dbReference type="AlphaFoldDB" id="A0A1M2VPR7"/>
<feature type="compositionally biased region" description="Polar residues" evidence="1">
    <location>
        <begin position="32"/>
        <end position="42"/>
    </location>
</feature>
<dbReference type="EMBL" id="MNAD01000899">
    <property type="protein sequence ID" value="OJT09583.1"/>
    <property type="molecule type" value="Genomic_DNA"/>
</dbReference>
<dbReference type="Proteomes" id="UP000184267">
    <property type="component" value="Unassembled WGS sequence"/>
</dbReference>
<feature type="region of interest" description="Disordered" evidence="1">
    <location>
        <begin position="179"/>
        <end position="200"/>
    </location>
</feature>
<reference evidence="3 4" key="1">
    <citation type="submission" date="2016-10" db="EMBL/GenBank/DDBJ databases">
        <title>Genome sequence of the basidiomycete white-rot fungus Trametes pubescens.</title>
        <authorList>
            <person name="Makela M.R."/>
            <person name="Granchi Z."/>
            <person name="Peng M."/>
            <person name="De Vries R.P."/>
            <person name="Grigoriev I."/>
            <person name="Riley R."/>
            <person name="Hilden K."/>
        </authorList>
    </citation>
    <scope>NUCLEOTIDE SEQUENCE [LARGE SCALE GENOMIC DNA]</scope>
    <source>
        <strain evidence="3 4">FBCC735</strain>
    </source>
</reference>
<accession>A0A1M2VPR7</accession>
<name>A0A1M2VPR7_TRAPU</name>
<gene>
    <name evidence="3" type="ORF">TRAPUB_13960</name>
</gene>
<feature type="region of interest" description="Disordered" evidence="1">
    <location>
        <begin position="22"/>
        <end position="42"/>
    </location>
</feature>
<dbReference type="STRING" id="154538.A0A1M2VPR7"/>
<evidence type="ECO:0000313" key="4">
    <source>
        <dbReference type="Proteomes" id="UP000184267"/>
    </source>
</evidence>
<evidence type="ECO:0000256" key="2">
    <source>
        <dbReference type="SAM" id="SignalP"/>
    </source>
</evidence>
<evidence type="ECO:0000313" key="3">
    <source>
        <dbReference type="EMBL" id="OJT09583.1"/>
    </source>
</evidence>
<comment type="caution">
    <text evidence="3">The sequence shown here is derived from an EMBL/GenBank/DDBJ whole genome shotgun (WGS) entry which is preliminary data.</text>
</comment>
<protein>
    <submittedName>
        <fullName evidence="3">Uncharacterized protein</fullName>
    </submittedName>
</protein>
<feature type="signal peptide" evidence="2">
    <location>
        <begin position="1"/>
        <end position="24"/>
    </location>
</feature>
<keyword evidence="2" id="KW-0732">Signal</keyword>